<evidence type="ECO:0000313" key="3">
    <source>
        <dbReference type="Proteomes" id="UP000521943"/>
    </source>
</evidence>
<keyword evidence="3" id="KW-1185">Reference proteome</keyword>
<gene>
    <name evidence="2" type="ORF">DFP72DRAFT_1130866</name>
</gene>
<feature type="region of interest" description="Disordered" evidence="1">
    <location>
        <begin position="327"/>
        <end position="423"/>
    </location>
</feature>
<feature type="region of interest" description="Disordered" evidence="1">
    <location>
        <begin position="277"/>
        <end position="306"/>
    </location>
</feature>
<dbReference type="EMBL" id="JACGCI010000040">
    <property type="protein sequence ID" value="KAF6753296.1"/>
    <property type="molecule type" value="Genomic_DNA"/>
</dbReference>
<feature type="region of interest" description="Disordered" evidence="1">
    <location>
        <begin position="1"/>
        <end position="148"/>
    </location>
</feature>
<dbReference type="OrthoDB" id="2953420at2759"/>
<feature type="compositionally biased region" description="Polar residues" evidence="1">
    <location>
        <begin position="77"/>
        <end position="94"/>
    </location>
</feature>
<feature type="compositionally biased region" description="Low complexity" evidence="1">
    <location>
        <begin position="342"/>
        <end position="355"/>
    </location>
</feature>
<feature type="compositionally biased region" description="Polar residues" evidence="1">
    <location>
        <begin position="21"/>
        <end position="36"/>
    </location>
</feature>
<protein>
    <submittedName>
        <fullName evidence="2">Uncharacterized protein</fullName>
    </submittedName>
</protein>
<feature type="compositionally biased region" description="Polar residues" evidence="1">
    <location>
        <begin position="130"/>
        <end position="141"/>
    </location>
</feature>
<evidence type="ECO:0000256" key="1">
    <source>
        <dbReference type="SAM" id="MobiDB-lite"/>
    </source>
</evidence>
<feature type="compositionally biased region" description="Basic residues" evidence="1">
    <location>
        <begin position="106"/>
        <end position="115"/>
    </location>
</feature>
<evidence type="ECO:0000313" key="2">
    <source>
        <dbReference type="EMBL" id="KAF6753296.1"/>
    </source>
</evidence>
<sequence>MAPAAKQPTAASGKGHKNGKSPGNGSNQQPSASPNATRPAPPGKGKATPGNRSSTQRTASPNAIRPAPQGKGKATQGAATSGNGPGNGSNMQPTASPNANRPAPPAKRKGRKGKAKQPAAAASSGVNAPGSRSTNQPSTASPDAPATEWKCSDLQRIFRDEYNDPPDEWELHTKYGVIHKCPCTTCREYIRHLAPFWSCSAQHKSSKHPTPVYDAFYKDGIREGIAFGAAQVMELEDELDRVRLDKANAVSLLGEQERMVEELRGEVRALEEEMAELRRAKTPESWKDESSAKVSVSPSMQGGRPSVPWARVVAAGLSVSTSVMMSLPGDARPRAEATGSRPQNPDSNPSSLSNGLPPPQVARANRLPQGPPSPSSVRAHRGHSISISSSLSSNTHRVPPTSLNQGGFQVPRRPGSPKTNPRLHDSVETWFDYYCTHKKSWPQGVRCDSQRRPILADLRADRAIARFRPAASVRVPQDTTTSSAAGTIMSTRESDNSVVGGAEACFPAPSPRNQFKNMAVSLFCQQGLYAKRVRELGLSIAPSETYDEYTGPFPITIDDVVRHLARAGVTTEGLAVDLETWARNYEAGVNCSIPFTPSSVVQRMRRR</sequence>
<proteinExistence type="predicted"/>
<feature type="compositionally biased region" description="Polar residues" evidence="1">
    <location>
        <begin position="51"/>
        <end position="61"/>
    </location>
</feature>
<dbReference type="AlphaFoldDB" id="A0A8H6HUX6"/>
<accession>A0A8H6HUX6</accession>
<dbReference type="Proteomes" id="UP000521943">
    <property type="component" value="Unassembled WGS sequence"/>
</dbReference>
<reference evidence="2 3" key="1">
    <citation type="submission" date="2020-07" db="EMBL/GenBank/DDBJ databases">
        <title>Comparative genomics of pyrophilous fungi reveals a link between fire events and developmental genes.</title>
        <authorList>
            <consortium name="DOE Joint Genome Institute"/>
            <person name="Steindorff A.S."/>
            <person name="Carver A."/>
            <person name="Calhoun S."/>
            <person name="Stillman K."/>
            <person name="Liu H."/>
            <person name="Lipzen A."/>
            <person name="Pangilinan J."/>
            <person name="Labutti K."/>
            <person name="Bruns T.D."/>
            <person name="Grigoriev I.V."/>
        </authorList>
    </citation>
    <scope>NUCLEOTIDE SEQUENCE [LARGE SCALE GENOMIC DNA]</scope>
    <source>
        <strain evidence="2 3">CBS 144469</strain>
    </source>
</reference>
<feature type="compositionally biased region" description="Low complexity" evidence="1">
    <location>
        <begin position="116"/>
        <end position="125"/>
    </location>
</feature>
<feature type="compositionally biased region" description="Low complexity" evidence="1">
    <location>
        <begin position="384"/>
        <end position="393"/>
    </location>
</feature>
<name>A0A8H6HUX6_9AGAR</name>
<feature type="compositionally biased region" description="Basic and acidic residues" evidence="1">
    <location>
        <begin position="277"/>
        <end position="291"/>
    </location>
</feature>
<comment type="caution">
    <text evidence="2">The sequence shown here is derived from an EMBL/GenBank/DDBJ whole genome shotgun (WGS) entry which is preliminary data.</text>
</comment>
<organism evidence="2 3">
    <name type="scientific">Ephemerocybe angulata</name>
    <dbReference type="NCBI Taxonomy" id="980116"/>
    <lineage>
        <taxon>Eukaryota</taxon>
        <taxon>Fungi</taxon>
        <taxon>Dikarya</taxon>
        <taxon>Basidiomycota</taxon>
        <taxon>Agaricomycotina</taxon>
        <taxon>Agaricomycetes</taxon>
        <taxon>Agaricomycetidae</taxon>
        <taxon>Agaricales</taxon>
        <taxon>Agaricineae</taxon>
        <taxon>Psathyrellaceae</taxon>
        <taxon>Ephemerocybe</taxon>
    </lineage>
</organism>